<dbReference type="EMBL" id="JAQQWK010000013">
    <property type="protein sequence ID" value="KAK8017875.1"/>
    <property type="molecule type" value="Genomic_DNA"/>
</dbReference>
<reference evidence="2 3" key="1">
    <citation type="submission" date="2023-01" db="EMBL/GenBank/DDBJ databases">
        <title>Analysis of 21 Apiospora genomes using comparative genomics revels a genus with tremendous synthesis potential of carbohydrate active enzymes and secondary metabolites.</title>
        <authorList>
            <person name="Sorensen T."/>
        </authorList>
    </citation>
    <scope>NUCLEOTIDE SEQUENCE [LARGE SCALE GENOMIC DNA]</scope>
    <source>
        <strain evidence="2 3">CBS 33761</strain>
    </source>
</reference>
<organism evidence="2 3">
    <name type="scientific">Apiospora rasikravindrae</name>
    <dbReference type="NCBI Taxonomy" id="990691"/>
    <lineage>
        <taxon>Eukaryota</taxon>
        <taxon>Fungi</taxon>
        <taxon>Dikarya</taxon>
        <taxon>Ascomycota</taxon>
        <taxon>Pezizomycotina</taxon>
        <taxon>Sordariomycetes</taxon>
        <taxon>Xylariomycetidae</taxon>
        <taxon>Amphisphaeriales</taxon>
        <taxon>Apiosporaceae</taxon>
        <taxon>Apiospora</taxon>
    </lineage>
</organism>
<accession>A0ABR1RSD7</accession>
<feature type="region of interest" description="Disordered" evidence="1">
    <location>
        <begin position="1"/>
        <end position="69"/>
    </location>
</feature>
<protein>
    <submittedName>
        <fullName evidence="2">Uncharacterized protein</fullName>
    </submittedName>
</protein>
<keyword evidence="3" id="KW-1185">Reference proteome</keyword>
<gene>
    <name evidence="2" type="ORF">PG993_014201</name>
</gene>
<comment type="caution">
    <text evidence="2">The sequence shown here is derived from an EMBL/GenBank/DDBJ whole genome shotgun (WGS) entry which is preliminary data.</text>
</comment>
<evidence type="ECO:0000256" key="1">
    <source>
        <dbReference type="SAM" id="MobiDB-lite"/>
    </source>
</evidence>
<proteinExistence type="predicted"/>
<dbReference type="Proteomes" id="UP001444661">
    <property type="component" value="Unassembled WGS sequence"/>
</dbReference>
<evidence type="ECO:0000313" key="3">
    <source>
        <dbReference type="Proteomes" id="UP001444661"/>
    </source>
</evidence>
<sequence length="134" mass="14592">MQNLPDGVTREGGSETPTPTSQPSPKPFRQRFPQAAPGLRMHPTCRSPRISTPSSPAQPPTLASKAFSRSSDMQGSVFLLTDGQNYFYQWDSIGSGGNMFRLYSIRDVQQAITSIMRDSGILAKTQVGNLSSRA</sequence>
<evidence type="ECO:0000313" key="2">
    <source>
        <dbReference type="EMBL" id="KAK8017875.1"/>
    </source>
</evidence>
<name>A0ABR1RSD7_9PEZI</name>